<keyword evidence="5 6" id="KW-0472">Membrane</keyword>
<reference evidence="9" key="1">
    <citation type="journal article" date="2018" name="Sci. Rep.">
        <title>Lignite coal burning seam in the remote Altai Mountains harbors a hydrogen-driven thermophilic microbial community.</title>
        <authorList>
            <person name="Kadnikov V.V."/>
            <person name="Mardanov A.V."/>
            <person name="Ivasenko D.A."/>
            <person name="Antsiferov D.V."/>
            <person name="Beletsky A.V."/>
            <person name="Karnachuk O.V."/>
            <person name="Ravin N.V."/>
        </authorList>
    </citation>
    <scope>NUCLEOTIDE SEQUENCE [LARGE SCALE GENOMIC DNA]</scope>
</reference>
<evidence type="ECO:0000313" key="8">
    <source>
        <dbReference type="EMBL" id="PTQ55141.1"/>
    </source>
</evidence>
<dbReference type="Proteomes" id="UP000244338">
    <property type="component" value="Unassembled WGS sequence"/>
</dbReference>
<dbReference type="Pfam" id="PF07690">
    <property type="entry name" value="MFS_1"/>
    <property type="match status" value="1"/>
</dbReference>
<feature type="domain" description="Major facilitator superfamily (MFS) profile" evidence="7">
    <location>
        <begin position="22"/>
        <end position="460"/>
    </location>
</feature>
<accession>A0A2R6XXI9</accession>
<feature type="transmembrane region" description="Helical" evidence="6">
    <location>
        <begin position="315"/>
        <end position="333"/>
    </location>
</feature>
<feature type="transmembrane region" description="Helical" evidence="6">
    <location>
        <begin position="88"/>
        <end position="107"/>
    </location>
</feature>
<organism evidence="8 9">
    <name type="scientific">Candidatus Carbonibacillus altaicus</name>
    <dbReference type="NCBI Taxonomy" id="2163959"/>
    <lineage>
        <taxon>Bacteria</taxon>
        <taxon>Bacillati</taxon>
        <taxon>Bacillota</taxon>
        <taxon>Bacilli</taxon>
        <taxon>Bacillales</taxon>
        <taxon>Candidatus Carbonibacillus</taxon>
    </lineage>
</organism>
<dbReference type="InterPro" id="IPR011701">
    <property type="entry name" value="MFS"/>
</dbReference>
<keyword evidence="2" id="KW-0813">Transport</keyword>
<dbReference type="InterPro" id="IPR020846">
    <property type="entry name" value="MFS_dom"/>
</dbReference>
<feature type="transmembrane region" description="Helical" evidence="6">
    <location>
        <begin position="146"/>
        <end position="170"/>
    </location>
</feature>
<feature type="transmembrane region" description="Helical" evidence="6">
    <location>
        <begin position="401"/>
        <end position="428"/>
    </location>
</feature>
<feature type="transmembrane region" description="Helical" evidence="6">
    <location>
        <begin position="281"/>
        <end position="303"/>
    </location>
</feature>
<feature type="transmembrane region" description="Helical" evidence="6">
    <location>
        <begin position="440"/>
        <end position="458"/>
    </location>
</feature>
<comment type="subcellular location">
    <subcellularLocation>
        <location evidence="1">Cell membrane</location>
        <topology evidence="1">Multi-pass membrane protein</topology>
    </subcellularLocation>
</comment>
<dbReference type="PANTHER" id="PTHR42718">
    <property type="entry name" value="MAJOR FACILITATOR SUPERFAMILY MULTIDRUG TRANSPORTER MFSC"/>
    <property type="match status" value="1"/>
</dbReference>
<dbReference type="PANTHER" id="PTHR42718:SF9">
    <property type="entry name" value="MAJOR FACILITATOR SUPERFAMILY MULTIDRUG TRANSPORTER MFSC"/>
    <property type="match status" value="1"/>
</dbReference>
<keyword evidence="3 6" id="KW-0812">Transmembrane</keyword>
<feature type="transmembrane region" description="Helical" evidence="6">
    <location>
        <begin position="55"/>
        <end position="76"/>
    </location>
</feature>
<dbReference type="InterPro" id="IPR036259">
    <property type="entry name" value="MFS_trans_sf"/>
</dbReference>
<dbReference type="CDD" id="cd17321">
    <property type="entry name" value="MFS_MMR_MDR_like"/>
    <property type="match status" value="1"/>
</dbReference>
<evidence type="ECO:0000256" key="5">
    <source>
        <dbReference type="ARBA" id="ARBA00023136"/>
    </source>
</evidence>
<evidence type="ECO:0000256" key="6">
    <source>
        <dbReference type="SAM" id="Phobius"/>
    </source>
</evidence>
<feature type="transmembrane region" description="Helical" evidence="6">
    <location>
        <begin position="113"/>
        <end position="134"/>
    </location>
</feature>
<dbReference type="AlphaFoldDB" id="A0A2R6XXI9"/>
<feature type="transmembrane region" description="Helical" evidence="6">
    <location>
        <begin position="345"/>
        <end position="362"/>
    </location>
</feature>
<dbReference type="EMBL" id="PEBX01000182">
    <property type="protein sequence ID" value="PTQ55141.1"/>
    <property type="molecule type" value="Genomic_DNA"/>
</dbReference>
<protein>
    <recommendedName>
        <fullName evidence="7">Major facilitator superfamily (MFS) profile domain-containing protein</fullName>
    </recommendedName>
</protein>
<feature type="transmembrane region" description="Helical" evidence="6">
    <location>
        <begin position="242"/>
        <end position="260"/>
    </location>
</feature>
<keyword evidence="4 6" id="KW-1133">Transmembrane helix</keyword>
<feature type="transmembrane region" description="Helical" evidence="6">
    <location>
        <begin position="216"/>
        <end position="236"/>
    </location>
</feature>
<name>A0A2R6XXI9_9BACL</name>
<proteinExistence type="predicted"/>
<evidence type="ECO:0000256" key="3">
    <source>
        <dbReference type="ARBA" id="ARBA00022692"/>
    </source>
</evidence>
<dbReference type="Gene3D" id="1.20.1720.10">
    <property type="entry name" value="Multidrug resistance protein D"/>
    <property type="match status" value="1"/>
</dbReference>
<sequence length="468" mass="50566">MGYEINKQGRSVSLPAPRRNLLLITIALGVLLNPLNSSMIAVALTRLRQTFDLDFAAASWLISTYYLASAIAQPVMGKLADLIGCKRVFLTGLVLVAVSATLAPFAPTYEWLIAFRLIQSFGSGAIYPSGMGIVRQVISERRSQALAFLSVFSSGAAAFGPSIGGVLVHYGDWPAIFWVNFPFVIVGFVMALAVLPKDEPRMLPTSPLDWLKALDLPGVFLFAGTIVTGLIFLLSAIDHPRWTIGIWSIVIGTVFVVFELRTASPFLDIRMFRSNLPLTGVLLQFVTVNIIFYALFFAMPTYLQEVRSLNAQETGLFMLLLAGFGVIVSPLAGRWVSKAGVRRPLILAGVSMTLGSALLWTFHGSSPLAWLVLSLAVFGISSGLNNVGLQSALFEVTPQEVIGIASGLFQTSRYMGTILSSVLLGLFFGHHLDTGSLNRLGAVLFILSLLVIGMSWSFPRRSSVGGKA</sequence>
<feature type="transmembrane region" description="Helical" evidence="6">
    <location>
        <begin position="368"/>
        <end position="389"/>
    </location>
</feature>
<gene>
    <name evidence="8" type="ORF">BSOLF_0108</name>
</gene>
<evidence type="ECO:0000259" key="7">
    <source>
        <dbReference type="PROSITE" id="PS50850"/>
    </source>
</evidence>
<comment type="caution">
    <text evidence="8">The sequence shown here is derived from an EMBL/GenBank/DDBJ whole genome shotgun (WGS) entry which is preliminary data.</text>
</comment>
<evidence type="ECO:0000256" key="2">
    <source>
        <dbReference type="ARBA" id="ARBA00022448"/>
    </source>
</evidence>
<dbReference type="GO" id="GO:0005886">
    <property type="term" value="C:plasma membrane"/>
    <property type="evidence" value="ECO:0007669"/>
    <property type="project" value="UniProtKB-SubCell"/>
</dbReference>
<dbReference type="SUPFAM" id="SSF103473">
    <property type="entry name" value="MFS general substrate transporter"/>
    <property type="match status" value="1"/>
</dbReference>
<feature type="transmembrane region" description="Helical" evidence="6">
    <location>
        <begin position="176"/>
        <end position="195"/>
    </location>
</feature>
<evidence type="ECO:0000256" key="4">
    <source>
        <dbReference type="ARBA" id="ARBA00022989"/>
    </source>
</evidence>
<evidence type="ECO:0000313" key="9">
    <source>
        <dbReference type="Proteomes" id="UP000244338"/>
    </source>
</evidence>
<dbReference type="Gene3D" id="1.20.1250.20">
    <property type="entry name" value="MFS general substrate transporter like domains"/>
    <property type="match status" value="1"/>
</dbReference>
<dbReference type="GO" id="GO:0022857">
    <property type="term" value="F:transmembrane transporter activity"/>
    <property type="evidence" value="ECO:0007669"/>
    <property type="project" value="InterPro"/>
</dbReference>
<feature type="transmembrane region" description="Helical" evidence="6">
    <location>
        <begin position="21"/>
        <end position="43"/>
    </location>
</feature>
<evidence type="ECO:0000256" key="1">
    <source>
        <dbReference type="ARBA" id="ARBA00004651"/>
    </source>
</evidence>
<dbReference type="PROSITE" id="PS50850">
    <property type="entry name" value="MFS"/>
    <property type="match status" value="1"/>
</dbReference>